<dbReference type="Proteomes" id="UP000805193">
    <property type="component" value="Unassembled WGS sequence"/>
</dbReference>
<gene>
    <name evidence="1" type="ORF">HPB47_019179</name>
</gene>
<comment type="caution">
    <text evidence="1">The sequence shown here is derived from an EMBL/GenBank/DDBJ whole genome shotgun (WGS) entry which is preliminary data.</text>
</comment>
<protein>
    <submittedName>
        <fullName evidence="1">Uncharacterized protein</fullName>
    </submittedName>
</protein>
<evidence type="ECO:0000313" key="2">
    <source>
        <dbReference type="Proteomes" id="UP000805193"/>
    </source>
</evidence>
<name>A0AC60QJ01_IXOPE</name>
<organism evidence="1 2">
    <name type="scientific">Ixodes persulcatus</name>
    <name type="common">Taiga tick</name>
    <dbReference type="NCBI Taxonomy" id="34615"/>
    <lineage>
        <taxon>Eukaryota</taxon>
        <taxon>Metazoa</taxon>
        <taxon>Ecdysozoa</taxon>
        <taxon>Arthropoda</taxon>
        <taxon>Chelicerata</taxon>
        <taxon>Arachnida</taxon>
        <taxon>Acari</taxon>
        <taxon>Parasitiformes</taxon>
        <taxon>Ixodida</taxon>
        <taxon>Ixodoidea</taxon>
        <taxon>Ixodidae</taxon>
        <taxon>Ixodinae</taxon>
        <taxon>Ixodes</taxon>
    </lineage>
</organism>
<evidence type="ECO:0000313" key="1">
    <source>
        <dbReference type="EMBL" id="KAG0434333.1"/>
    </source>
</evidence>
<sequence>MEIYNDRESSEGYRFLKTRELLGLLPLQPNTDDRGEPLSPLLHLLVTLRFYRAGALQTVTGVLVNVTQPTVCRVILFPKLWKFRDITGFRTVMQEFY</sequence>
<reference evidence="1 2" key="1">
    <citation type="journal article" date="2020" name="Cell">
        <title>Large-Scale Comparative Analyses of Tick Genomes Elucidate Their Genetic Diversity and Vector Capacities.</title>
        <authorList>
            <consortium name="Tick Genome and Microbiome Consortium (TIGMIC)"/>
            <person name="Jia N."/>
            <person name="Wang J."/>
            <person name="Shi W."/>
            <person name="Du L."/>
            <person name="Sun Y."/>
            <person name="Zhan W."/>
            <person name="Jiang J.F."/>
            <person name="Wang Q."/>
            <person name="Zhang B."/>
            <person name="Ji P."/>
            <person name="Bell-Sakyi L."/>
            <person name="Cui X.M."/>
            <person name="Yuan T.T."/>
            <person name="Jiang B.G."/>
            <person name="Yang W.F."/>
            <person name="Lam T.T."/>
            <person name="Chang Q.C."/>
            <person name="Ding S.J."/>
            <person name="Wang X.J."/>
            <person name="Zhu J.G."/>
            <person name="Ruan X.D."/>
            <person name="Zhao L."/>
            <person name="Wei J.T."/>
            <person name="Ye R.Z."/>
            <person name="Que T.C."/>
            <person name="Du C.H."/>
            <person name="Zhou Y.H."/>
            <person name="Cheng J.X."/>
            <person name="Dai P.F."/>
            <person name="Guo W.B."/>
            <person name="Han X.H."/>
            <person name="Huang E.J."/>
            <person name="Li L.F."/>
            <person name="Wei W."/>
            <person name="Gao Y.C."/>
            <person name="Liu J.Z."/>
            <person name="Shao H.Z."/>
            <person name="Wang X."/>
            <person name="Wang C.C."/>
            <person name="Yang T.C."/>
            <person name="Huo Q.B."/>
            <person name="Li W."/>
            <person name="Chen H.Y."/>
            <person name="Chen S.E."/>
            <person name="Zhou L.G."/>
            <person name="Ni X.B."/>
            <person name="Tian J.H."/>
            <person name="Sheng Y."/>
            <person name="Liu T."/>
            <person name="Pan Y.S."/>
            <person name="Xia L.Y."/>
            <person name="Li J."/>
            <person name="Zhao F."/>
            <person name="Cao W.C."/>
        </authorList>
    </citation>
    <scope>NUCLEOTIDE SEQUENCE [LARGE SCALE GENOMIC DNA]</scope>
    <source>
        <strain evidence="1">Iper-2018</strain>
    </source>
</reference>
<keyword evidence="2" id="KW-1185">Reference proteome</keyword>
<proteinExistence type="predicted"/>
<accession>A0AC60QJ01</accession>
<dbReference type="EMBL" id="JABSTQ010008575">
    <property type="protein sequence ID" value="KAG0434333.1"/>
    <property type="molecule type" value="Genomic_DNA"/>
</dbReference>